<keyword evidence="2" id="KW-1185">Reference proteome</keyword>
<accession>A0A9J6AAR7</accession>
<dbReference type="AlphaFoldDB" id="A0A9J6AAR7"/>
<evidence type="ECO:0000313" key="2">
    <source>
        <dbReference type="Proteomes" id="UP000824120"/>
    </source>
</evidence>
<dbReference type="OrthoDB" id="1319561at2759"/>
<dbReference type="Proteomes" id="UP000824120">
    <property type="component" value="Chromosome 2"/>
</dbReference>
<comment type="caution">
    <text evidence="1">The sequence shown here is derived from an EMBL/GenBank/DDBJ whole genome shotgun (WGS) entry which is preliminary data.</text>
</comment>
<evidence type="ECO:0000313" key="1">
    <source>
        <dbReference type="EMBL" id="KAG5621314.1"/>
    </source>
</evidence>
<proteinExistence type="predicted"/>
<name>A0A9J6AAR7_SOLCO</name>
<sequence>MLFLDEHYQLHVMFDNLPLYCTYCKHQGHENVDCRLMIQKNKRGEGNQDDIRQQGDKTNNLKQLQGDARDFLNAKKIENKVSNDTDMQHLTTENSGDTRLVLVGQRSLQEELLVPGTKGLDRNLIATLKLENSGQQLNYNATEKESVKATGVARIGSEPADTTNDKIELQEKTTNSNAFVVAS</sequence>
<dbReference type="EMBL" id="JACXVP010000002">
    <property type="protein sequence ID" value="KAG5621314.1"/>
    <property type="molecule type" value="Genomic_DNA"/>
</dbReference>
<protein>
    <submittedName>
        <fullName evidence="1">Uncharacterized protein</fullName>
    </submittedName>
</protein>
<organism evidence="1 2">
    <name type="scientific">Solanum commersonii</name>
    <name type="common">Commerson's wild potato</name>
    <name type="synonym">Commerson's nightshade</name>
    <dbReference type="NCBI Taxonomy" id="4109"/>
    <lineage>
        <taxon>Eukaryota</taxon>
        <taxon>Viridiplantae</taxon>
        <taxon>Streptophyta</taxon>
        <taxon>Embryophyta</taxon>
        <taxon>Tracheophyta</taxon>
        <taxon>Spermatophyta</taxon>
        <taxon>Magnoliopsida</taxon>
        <taxon>eudicotyledons</taxon>
        <taxon>Gunneridae</taxon>
        <taxon>Pentapetalae</taxon>
        <taxon>asterids</taxon>
        <taxon>lamiids</taxon>
        <taxon>Solanales</taxon>
        <taxon>Solanaceae</taxon>
        <taxon>Solanoideae</taxon>
        <taxon>Solaneae</taxon>
        <taxon>Solanum</taxon>
    </lineage>
</organism>
<reference evidence="1 2" key="1">
    <citation type="submission" date="2020-09" db="EMBL/GenBank/DDBJ databases">
        <title>De no assembly of potato wild relative species, Solanum commersonii.</title>
        <authorList>
            <person name="Cho K."/>
        </authorList>
    </citation>
    <scope>NUCLEOTIDE SEQUENCE [LARGE SCALE GENOMIC DNA]</scope>
    <source>
        <strain evidence="1">LZ3.2</strain>
        <tissue evidence="1">Leaf</tissue>
    </source>
</reference>
<gene>
    <name evidence="1" type="ORF">H5410_006532</name>
</gene>